<dbReference type="AlphaFoldDB" id="A0A1X2EQB7"/>
<protein>
    <submittedName>
        <fullName evidence="1">Uncharacterized protein</fullName>
    </submittedName>
</protein>
<sequence length="64" mass="6867">MFGISVIIGDDRQVVLAFGGIFHDMTGGRGEKSGPGIMRMFSPRPDVDGSIPIGLHIHPLRHVA</sequence>
<evidence type="ECO:0000313" key="1">
    <source>
        <dbReference type="EMBL" id="ORX08419.1"/>
    </source>
</evidence>
<keyword evidence="2" id="KW-1185">Reference proteome</keyword>
<organism evidence="1 2">
    <name type="scientific">Mycolicibacillus trivialis</name>
    <dbReference type="NCBI Taxonomy" id="1798"/>
    <lineage>
        <taxon>Bacteria</taxon>
        <taxon>Bacillati</taxon>
        <taxon>Actinomycetota</taxon>
        <taxon>Actinomycetes</taxon>
        <taxon>Mycobacteriales</taxon>
        <taxon>Mycobacteriaceae</taxon>
        <taxon>Mycolicibacillus</taxon>
    </lineage>
</organism>
<comment type="caution">
    <text evidence="1">The sequence shown here is derived from an EMBL/GenBank/DDBJ whole genome shotgun (WGS) entry which is preliminary data.</text>
</comment>
<name>A0A1X2EQB7_9MYCO</name>
<proteinExistence type="predicted"/>
<dbReference type="EMBL" id="LQPZ01000006">
    <property type="protein sequence ID" value="ORX08419.1"/>
    <property type="molecule type" value="Genomic_DNA"/>
</dbReference>
<evidence type="ECO:0000313" key="2">
    <source>
        <dbReference type="Proteomes" id="UP000193090"/>
    </source>
</evidence>
<dbReference type="Proteomes" id="UP000193090">
    <property type="component" value="Unassembled WGS sequence"/>
</dbReference>
<gene>
    <name evidence="1" type="ORF">AWC30_01940</name>
</gene>
<reference evidence="1 2" key="1">
    <citation type="submission" date="2016-01" db="EMBL/GenBank/DDBJ databases">
        <title>The new phylogeny of the genus Mycobacterium.</title>
        <authorList>
            <person name="Tarcisio F."/>
            <person name="Conor M."/>
            <person name="Antonella G."/>
            <person name="Elisabetta G."/>
            <person name="Giulia F.S."/>
            <person name="Sara T."/>
            <person name="Anna F."/>
            <person name="Clotilde B."/>
            <person name="Roberto B."/>
            <person name="Veronica D.S."/>
            <person name="Fabio R."/>
            <person name="Monica P."/>
            <person name="Olivier J."/>
            <person name="Enrico T."/>
            <person name="Nicola S."/>
        </authorList>
    </citation>
    <scope>NUCLEOTIDE SEQUENCE [LARGE SCALE GENOMIC DNA]</scope>
    <source>
        <strain evidence="1 2">DSM 44153</strain>
    </source>
</reference>
<accession>A0A1X2EQB7</accession>